<evidence type="ECO:0000256" key="1">
    <source>
        <dbReference type="SAM" id="SignalP"/>
    </source>
</evidence>
<feature type="domain" description="SsuA/THI5-like" evidence="2">
    <location>
        <begin position="39"/>
        <end position="241"/>
    </location>
</feature>
<dbReference type="Pfam" id="PF09084">
    <property type="entry name" value="NMT1"/>
    <property type="match status" value="1"/>
</dbReference>
<reference evidence="3" key="2">
    <citation type="submission" date="2020-09" db="EMBL/GenBank/DDBJ databases">
        <authorList>
            <person name="Sun Q."/>
            <person name="Zhou Y."/>
        </authorList>
    </citation>
    <scope>NUCLEOTIDE SEQUENCE</scope>
    <source>
        <strain evidence="3">CGMCC 1.15762</strain>
    </source>
</reference>
<feature type="signal peptide" evidence="1">
    <location>
        <begin position="1"/>
        <end position="23"/>
    </location>
</feature>
<gene>
    <name evidence="3" type="ORF">GCM10011415_25200</name>
</gene>
<dbReference type="PANTHER" id="PTHR30024">
    <property type="entry name" value="ALIPHATIC SULFONATES-BINDING PROTEIN-RELATED"/>
    <property type="match status" value="1"/>
</dbReference>
<sequence>MPYHCRLTIVTLGAIAAAGSALAEPITFAWTPNPQTPQVDVALQNGYFEDAGVELDLVAFRTGREGFEAMLGRQVDVTFMAEFPAAVGALRGQDFAVIGDLARFTGSRIIVSRAAATVEGPQDLQDLRIGTTIGTNVNYFLDGILREAGVEAQVIGAAPTDLVPALARGDVDAIAPFPSFYAAAREAIGDDYAELRAPGYEAHFILAASPEMTTERGVDLDAFMKALARADADVRADPEAAMEAVAQSMQGAVSIDQLGRLWQDLDIGLQLDAGLADLLAAEGDWILEQGVVRGEAKGSDAMLEHFAPEALRRAAPEAVSLP</sequence>
<evidence type="ECO:0000313" key="3">
    <source>
        <dbReference type="EMBL" id="GGG75571.1"/>
    </source>
</evidence>
<dbReference type="Proteomes" id="UP000617145">
    <property type="component" value="Unassembled WGS sequence"/>
</dbReference>
<dbReference type="EMBL" id="BMJV01000005">
    <property type="protein sequence ID" value="GGG75571.1"/>
    <property type="molecule type" value="Genomic_DNA"/>
</dbReference>
<feature type="chain" id="PRO_5035208622" description="SsuA/THI5-like domain-containing protein" evidence="1">
    <location>
        <begin position="24"/>
        <end position="322"/>
    </location>
</feature>
<reference evidence="3" key="1">
    <citation type="journal article" date="2014" name="Int. J. Syst. Evol. Microbiol.">
        <title>Complete genome sequence of Corynebacterium casei LMG S-19264T (=DSM 44701T), isolated from a smear-ripened cheese.</title>
        <authorList>
            <consortium name="US DOE Joint Genome Institute (JGI-PGF)"/>
            <person name="Walter F."/>
            <person name="Albersmeier A."/>
            <person name="Kalinowski J."/>
            <person name="Ruckert C."/>
        </authorList>
    </citation>
    <scope>NUCLEOTIDE SEQUENCE</scope>
    <source>
        <strain evidence="3">CGMCC 1.15762</strain>
    </source>
</reference>
<protein>
    <recommendedName>
        <fullName evidence="2">SsuA/THI5-like domain-containing protein</fullName>
    </recommendedName>
</protein>
<dbReference type="AlphaFoldDB" id="A0A8J2ZL13"/>
<evidence type="ECO:0000313" key="4">
    <source>
        <dbReference type="Proteomes" id="UP000617145"/>
    </source>
</evidence>
<comment type="caution">
    <text evidence="3">The sequence shown here is derived from an EMBL/GenBank/DDBJ whole genome shotgun (WGS) entry which is preliminary data.</text>
</comment>
<dbReference type="RefSeq" id="WP_188790584.1">
    <property type="nucleotide sequence ID" value="NZ_BMJV01000005.1"/>
</dbReference>
<proteinExistence type="predicted"/>
<dbReference type="SUPFAM" id="SSF53850">
    <property type="entry name" value="Periplasmic binding protein-like II"/>
    <property type="match status" value="1"/>
</dbReference>
<dbReference type="Gene3D" id="3.40.190.10">
    <property type="entry name" value="Periplasmic binding protein-like II"/>
    <property type="match status" value="2"/>
</dbReference>
<dbReference type="InterPro" id="IPR015168">
    <property type="entry name" value="SsuA/THI5"/>
</dbReference>
<organism evidence="3 4">
    <name type="scientific">Salipiger pallidus</name>
    <dbReference type="NCBI Taxonomy" id="1775170"/>
    <lineage>
        <taxon>Bacteria</taxon>
        <taxon>Pseudomonadati</taxon>
        <taxon>Pseudomonadota</taxon>
        <taxon>Alphaproteobacteria</taxon>
        <taxon>Rhodobacterales</taxon>
        <taxon>Roseobacteraceae</taxon>
        <taxon>Salipiger</taxon>
    </lineage>
</organism>
<evidence type="ECO:0000259" key="2">
    <source>
        <dbReference type="Pfam" id="PF09084"/>
    </source>
</evidence>
<keyword evidence="1" id="KW-0732">Signal</keyword>
<name>A0A8J2ZL13_9RHOB</name>
<keyword evidence="4" id="KW-1185">Reference proteome</keyword>
<accession>A0A8J2ZL13</accession>